<reference evidence="5" key="1">
    <citation type="journal article" date="2019" name="Int. J. Syst. Evol. Microbiol.">
        <title>The Global Catalogue of Microorganisms (GCM) 10K type strain sequencing project: providing services to taxonomists for standard genome sequencing and annotation.</title>
        <authorList>
            <consortium name="The Broad Institute Genomics Platform"/>
            <consortium name="The Broad Institute Genome Sequencing Center for Infectious Disease"/>
            <person name="Wu L."/>
            <person name="Ma J."/>
        </authorList>
    </citation>
    <scope>NUCLEOTIDE SEQUENCE [LARGE SCALE GENOMIC DNA]</scope>
    <source>
        <strain evidence="5">JCM 16898</strain>
    </source>
</reference>
<name>A0ABP6WAX1_9PSEU</name>
<dbReference type="InterPro" id="IPR051448">
    <property type="entry name" value="CdaR-like_regulators"/>
</dbReference>
<dbReference type="Pfam" id="PF13556">
    <property type="entry name" value="HTH_30"/>
    <property type="match status" value="1"/>
</dbReference>
<dbReference type="Proteomes" id="UP001500689">
    <property type="component" value="Unassembled WGS sequence"/>
</dbReference>
<evidence type="ECO:0000313" key="5">
    <source>
        <dbReference type="Proteomes" id="UP001500689"/>
    </source>
</evidence>
<sequence>MTFPDGSAMDLHQVVALCSELSSVATADGDLGQVVALVAGRAGVWAAVVDDALTVLALSGGPDRGEADLLGEALETDKEAVSQLISAAARMRRALSLPAFGAAAVSLVVAPILVGDDSVAYLLTAGHDADETGEDTRIMVTEHAAMVSAVILGRRRVVAIAAGRARRELFDGLVLVGDRTEADIDGWARHLGIEPGHRQRVLLTAVESPTGAAVPAVTELVEHLIATRCPIATVVNRGTEVVALVPGDDDAGLAGMLTGLARLCHRTVTERFPGVRVIAGLSDPHTGAVRISTSYGQARRAVDIGRTFPGLPEVTVFADLGVHRLLAQVREVAELGRFTRHVLGALLDYDRANGTGYCETLSVYFRENGSPQRAGALLHAHPNTVTYRVRRAEEIAGLDLGYYPDRLAVQLALEIRNGLGGDGCATAS</sequence>
<proteinExistence type="inferred from homology"/>
<evidence type="ECO:0000259" key="2">
    <source>
        <dbReference type="Pfam" id="PF13556"/>
    </source>
</evidence>
<comment type="caution">
    <text evidence="4">The sequence shown here is derived from an EMBL/GenBank/DDBJ whole genome shotgun (WGS) entry which is preliminary data.</text>
</comment>
<gene>
    <name evidence="4" type="ORF">GCM10022222_33670</name>
</gene>
<protein>
    <recommendedName>
        <fullName evidence="6">PucR C-terminal helix-turn-helix domain-containing protein</fullName>
    </recommendedName>
</protein>
<dbReference type="Pfam" id="PF17853">
    <property type="entry name" value="GGDEF_2"/>
    <property type="match status" value="1"/>
</dbReference>
<evidence type="ECO:0008006" key="6">
    <source>
        <dbReference type="Google" id="ProtNLM"/>
    </source>
</evidence>
<dbReference type="Gene3D" id="1.10.10.2840">
    <property type="entry name" value="PucR C-terminal helix-turn-helix domain"/>
    <property type="match status" value="1"/>
</dbReference>
<dbReference type="EMBL" id="BAAAZN010000006">
    <property type="protein sequence ID" value="GAA3547315.1"/>
    <property type="molecule type" value="Genomic_DNA"/>
</dbReference>
<dbReference type="PANTHER" id="PTHR33744">
    <property type="entry name" value="CARBOHYDRATE DIACID REGULATOR"/>
    <property type="match status" value="1"/>
</dbReference>
<dbReference type="PANTHER" id="PTHR33744:SF1">
    <property type="entry name" value="DNA-BINDING TRANSCRIPTIONAL ACTIVATOR ADER"/>
    <property type="match status" value="1"/>
</dbReference>
<comment type="similarity">
    <text evidence="1">Belongs to the CdaR family.</text>
</comment>
<feature type="domain" description="CdaR GGDEF-like" evidence="3">
    <location>
        <begin position="177"/>
        <end position="304"/>
    </location>
</feature>
<evidence type="ECO:0000256" key="1">
    <source>
        <dbReference type="ARBA" id="ARBA00006754"/>
    </source>
</evidence>
<dbReference type="RefSeq" id="WP_344860710.1">
    <property type="nucleotide sequence ID" value="NZ_BAAAZN010000006.1"/>
</dbReference>
<dbReference type="InterPro" id="IPR025736">
    <property type="entry name" value="PucR_C-HTH_dom"/>
</dbReference>
<accession>A0ABP6WAX1</accession>
<feature type="domain" description="PucR C-terminal helix-turn-helix" evidence="2">
    <location>
        <begin position="359"/>
        <end position="415"/>
    </location>
</feature>
<dbReference type="InterPro" id="IPR042070">
    <property type="entry name" value="PucR_C-HTH_sf"/>
</dbReference>
<keyword evidence="5" id="KW-1185">Reference proteome</keyword>
<dbReference type="InterPro" id="IPR041522">
    <property type="entry name" value="CdaR_GGDEF"/>
</dbReference>
<evidence type="ECO:0000313" key="4">
    <source>
        <dbReference type="EMBL" id="GAA3547315.1"/>
    </source>
</evidence>
<evidence type="ECO:0000259" key="3">
    <source>
        <dbReference type="Pfam" id="PF17853"/>
    </source>
</evidence>
<organism evidence="4 5">
    <name type="scientific">Amycolatopsis ultiminotia</name>
    <dbReference type="NCBI Taxonomy" id="543629"/>
    <lineage>
        <taxon>Bacteria</taxon>
        <taxon>Bacillati</taxon>
        <taxon>Actinomycetota</taxon>
        <taxon>Actinomycetes</taxon>
        <taxon>Pseudonocardiales</taxon>
        <taxon>Pseudonocardiaceae</taxon>
        <taxon>Amycolatopsis</taxon>
    </lineage>
</organism>